<dbReference type="CDD" id="cd24066">
    <property type="entry name" value="ASKHA_NBD_ROK_EcFRK-like"/>
    <property type="match status" value="1"/>
</dbReference>
<dbReference type="InterPro" id="IPR043129">
    <property type="entry name" value="ATPase_NBD"/>
</dbReference>
<dbReference type="EMBL" id="LO017727">
    <property type="protein sequence ID" value="CRH04674.1"/>
    <property type="molecule type" value="Genomic_DNA"/>
</dbReference>
<dbReference type="AlphaFoldDB" id="A0A1S7LEY9"/>
<gene>
    <name evidence="1" type="primary">mak</name>
    <name evidence="1" type="ORF">MAGMO_0464</name>
</gene>
<dbReference type="PANTHER" id="PTHR18964">
    <property type="entry name" value="ROK (REPRESSOR, ORF, KINASE) FAMILY"/>
    <property type="match status" value="1"/>
</dbReference>
<dbReference type="EC" id="2.7.1.4" evidence="1"/>
<dbReference type="PANTHER" id="PTHR18964:SF174">
    <property type="entry name" value="D-ALLOSE KINASE-RELATED"/>
    <property type="match status" value="1"/>
</dbReference>
<reference evidence="1" key="1">
    <citation type="submission" date="2015-04" db="EMBL/GenBank/DDBJ databases">
        <authorList>
            <person name="Syromyatnikov M.Y."/>
            <person name="Popov V.N."/>
        </authorList>
    </citation>
    <scope>NUCLEOTIDE SEQUENCE</scope>
    <source>
        <strain evidence="1">MO-1</strain>
    </source>
</reference>
<keyword evidence="1" id="KW-0418">Kinase</keyword>
<dbReference type="InterPro" id="IPR049874">
    <property type="entry name" value="ROK_cs"/>
</dbReference>
<dbReference type="InterPro" id="IPR000600">
    <property type="entry name" value="ROK"/>
</dbReference>
<organism evidence="1">
    <name type="scientific">Magnetococcus massalia (strain MO-1)</name>
    <dbReference type="NCBI Taxonomy" id="451514"/>
    <lineage>
        <taxon>Bacteria</taxon>
        <taxon>Pseudomonadati</taxon>
        <taxon>Pseudomonadota</taxon>
        <taxon>Magnetococcia</taxon>
        <taxon>Magnetococcales</taxon>
        <taxon>Magnetococcaceae</taxon>
        <taxon>Magnetococcus</taxon>
    </lineage>
</organism>
<dbReference type="Pfam" id="PF00480">
    <property type="entry name" value="ROK"/>
    <property type="match status" value="1"/>
</dbReference>
<evidence type="ECO:0000313" key="1">
    <source>
        <dbReference type="EMBL" id="CRH04674.1"/>
    </source>
</evidence>
<dbReference type="Gene3D" id="3.30.420.40">
    <property type="match status" value="2"/>
</dbReference>
<protein>
    <submittedName>
        <fullName evidence="1">Fructokinase</fullName>
        <ecNumber evidence="1">2.7.1.4</ecNumber>
    </submittedName>
</protein>
<proteinExistence type="predicted"/>
<dbReference type="GO" id="GO:0008865">
    <property type="term" value="F:fructokinase activity"/>
    <property type="evidence" value="ECO:0007669"/>
    <property type="project" value="UniProtKB-EC"/>
</dbReference>
<accession>A0A1S7LEY9</accession>
<dbReference type="PROSITE" id="PS01125">
    <property type="entry name" value="ROK"/>
    <property type="match status" value="1"/>
</dbReference>
<keyword evidence="1" id="KW-0808">Transferase</keyword>
<name>A0A1S7LEY9_MAGMO</name>
<dbReference type="SUPFAM" id="SSF53067">
    <property type="entry name" value="Actin-like ATPase domain"/>
    <property type="match status" value="1"/>
</dbReference>
<sequence length="307" mass="32440">MRIGVDLGGTKIETVVMDEAGHIRVRHRADVPQGDYQGTVDTLVKLVKQVEQEAGVAGAHIPVGVGTPGAVSPYTGRIKGSNSLCLINQPLREDLEQALSRKVRLANDADCFALSEATDGAAAGAPVVFGVIVGTGCGGGFTVNGQLLQGGNAITGEWGHNPLPGMLQDELPGIDCYCGKKGCIETFISGTGFARDYNSHTGSNLTGKEVGTLLEKGDGEAEAAMQRYEHRMARALASIINVVDPHVIVLGGGMSNVARLYTNVPKIWDPYVFSDRVDTKLVKAKFGDSSGVRGAAWLWPHRELSDS</sequence>